<proteinExistence type="predicted"/>
<dbReference type="Proteomes" id="UP000722989">
    <property type="component" value="Unassembled WGS sequence"/>
</dbReference>
<evidence type="ECO:0000313" key="3">
    <source>
        <dbReference type="Proteomes" id="UP000722989"/>
    </source>
</evidence>
<dbReference type="InterPro" id="IPR036390">
    <property type="entry name" value="WH_DNA-bd_sf"/>
</dbReference>
<dbReference type="PANTHER" id="PTHR33164">
    <property type="entry name" value="TRANSCRIPTIONAL REGULATOR, MARR FAMILY"/>
    <property type="match status" value="1"/>
</dbReference>
<dbReference type="Gene3D" id="1.10.10.10">
    <property type="entry name" value="Winged helix-like DNA-binding domain superfamily/Winged helix DNA-binding domain"/>
    <property type="match status" value="1"/>
</dbReference>
<dbReference type="InterPro" id="IPR036388">
    <property type="entry name" value="WH-like_DNA-bd_sf"/>
</dbReference>
<feature type="domain" description="HTH marR-type" evidence="1">
    <location>
        <begin position="8"/>
        <end position="144"/>
    </location>
</feature>
<dbReference type="RefSeq" id="WP_167926272.1">
    <property type="nucleotide sequence ID" value="NZ_JAATVY010000011.1"/>
</dbReference>
<gene>
    <name evidence="2" type="ORF">HC031_16820</name>
</gene>
<dbReference type="InterPro" id="IPR039422">
    <property type="entry name" value="MarR/SlyA-like"/>
</dbReference>
<accession>A0ABX0XZX5</accession>
<evidence type="ECO:0000313" key="2">
    <source>
        <dbReference type="EMBL" id="NJC71366.1"/>
    </source>
</evidence>
<evidence type="ECO:0000259" key="1">
    <source>
        <dbReference type="PROSITE" id="PS50995"/>
    </source>
</evidence>
<sequence length="154" mass="16502">MGELGMDDAALAAGVVEVAPQLHRVLERRADADFEHPKPPEVQLAVLRLVQERPGATVREVADELQLKPNNASALVSAMVTAGMVRKEPDQRDRRVVHLYVTDEARGRAEAAQALFTGYVAAALGALEPAQREAIRAALPALGALAREIRAAGR</sequence>
<organism evidence="2 3">
    <name type="scientific">Planosporangium thailandense</name>
    <dbReference type="NCBI Taxonomy" id="765197"/>
    <lineage>
        <taxon>Bacteria</taxon>
        <taxon>Bacillati</taxon>
        <taxon>Actinomycetota</taxon>
        <taxon>Actinomycetes</taxon>
        <taxon>Micromonosporales</taxon>
        <taxon>Micromonosporaceae</taxon>
        <taxon>Planosporangium</taxon>
    </lineage>
</organism>
<dbReference type="PANTHER" id="PTHR33164:SF103">
    <property type="entry name" value="REGULATORY PROTEIN MARR"/>
    <property type="match status" value="1"/>
</dbReference>
<dbReference type="SMART" id="SM00347">
    <property type="entry name" value="HTH_MARR"/>
    <property type="match status" value="1"/>
</dbReference>
<dbReference type="InterPro" id="IPR000835">
    <property type="entry name" value="HTH_MarR-typ"/>
</dbReference>
<dbReference type="SUPFAM" id="SSF46785">
    <property type="entry name" value="Winged helix' DNA-binding domain"/>
    <property type="match status" value="1"/>
</dbReference>
<dbReference type="EMBL" id="JAATVY010000011">
    <property type="protein sequence ID" value="NJC71366.1"/>
    <property type="molecule type" value="Genomic_DNA"/>
</dbReference>
<comment type="caution">
    <text evidence="2">The sequence shown here is derived from an EMBL/GenBank/DDBJ whole genome shotgun (WGS) entry which is preliminary data.</text>
</comment>
<keyword evidence="3" id="KW-1185">Reference proteome</keyword>
<dbReference type="PROSITE" id="PS50995">
    <property type="entry name" value="HTH_MARR_2"/>
    <property type="match status" value="1"/>
</dbReference>
<reference evidence="2 3" key="1">
    <citation type="submission" date="2020-03" db="EMBL/GenBank/DDBJ databases">
        <title>WGS of the type strain of Planosporangium spp.</title>
        <authorList>
            <person name="Thawai C."/>
        </authorList>
    </citation>
    <scope>NUCLEOTIDE SEQUENCE [LARGE SCALE GENOMIC DNA]</scope>
    <source>
        <strain evidence="2 3">TBRC 5610</strain>
    </source>
</reference>
<dbReference type="Pfam" id="PF12802">
    <property type="entry name" value="MarR_2"/>
    <property type="match status" value="1"/>
</dbReference>
<name>A0ABX0XZX5_9ACTN</name>
<protein>
    <submittedName>
        <fullName evidence="2">MarR family transcriptional regulator</fullName>
    </submittedName>
</protein>